<dbReference type="PANTHER" id="PTHR47659:SF4">
    <property type="entry name" value="ZN(II)2CYS6 TRANSCRIPTION FACTOR (EUROFUNG)"/>
    <property type="match status" value="1"/>
</dbReference>
<protein>
    <recommendedName>
        <fullName evidence="8">Zn(2)-C6 fungal-type domain-containing protein</fullName>
    </recommendedName>
</protein>
<dbReference type="InterPro" id="IPR050335">
    <property type="entry name" value="ERT1_acuK_gluconeogen_tf"/>
</dbReference>
<evidence type="ECO:0000259" key="8">
    <source>
        <dbReference type="PROSITE" id="PS50048"/>
    </source>
</evidence>
<keyword evidence="1" id="KW-0479">Metal-binding</keyword>
<dbReference type="GO" id="GO:0008270">
    <property type="term" value="F:zinc ion binding"/>
    <property type="evidence" value="ECO:0007669"/>
    <property type="project" value="InterPro"/>
</dbReference>
<dbReference type="Gene3D" id="4.10.240.10">
    <property type="entry name" value="Zn(2)-C6 fungal-type DNA-binding domain"/>
    <property type="match status" value="1"/>
</dbReference>
<feature type="domain" description="Zn(2)-C6 fungal-type" evidence="8">
    <location>
        <begin position="205"/>
        <end position="234"/>
    </location>
</feature>
<feature type="compositionally biased region" description="Polar residues" evidence="7">
    <location>
        <begin position="585"/>
        <end position="595"/>
    </location>
</feature>
<dbReference type="CDD" id="cd00067">
    <property type="entry name" value="GAL4"/>
    <property type="match status" value="1"/>
</dbReference>
<keyword evidence="3" id="KW-0805">Transcription regulation</keyword>
<evidence type="ECO:0000256" key="5">
    <source>
        <dbReference type="ARBA" id="ARBA00023163"/>
    </source>
</evidence>
<proteinExistence type="predicted"/>
<evidence type="ECO:0000313" key="9">
    <source>
        <dbReference type="EMBL" id="KAK3390375.1"/>
    </source>
</evidence>
<dbReference type="GO" id="GO:0000981">
    <property type="term" value="F:DNA-binding transcription factor activity, RNA polymerase II-specific"/>
    <property type="evidence" value="ECO:0007669"/>
    <property type="project" value="InterPro"/>
</dbReference>
<evidence type="ECO:0000256" key="6">
    <source>
        <dbReference type="ARBA" id="ARBA00023242"/>
    </source>
</evidence>
<keyword evidence="6" id="KW-0539">Nucleus</keyword>
<evidence type="ECO:0000256" key="4">
    <source>
        <dbReference type="ARBA" id="ARBA00023125"/>
    </source>
</evidence>
<sequence length="624" mass="68759">MQAISHRDDHSRISLGHRRGVSDLARFALDLTWARADSESAARLRSYPSPPMSGSPPLPPKVSQEVAERSQGTYQATTQDAYRGIPATQGEERAQTGAPLPPRSFLLEGPERMYAFHRSEMPVTRPLSYHQQHTQLAPQPAYLLAPGAGAGLGSGPGAGVGAGPGVTAGPLPTPHYAAASHHPIQESHQTSPKPQRKTKGHVASACVPCKKAHLRCDARRPCSRCEQNGKQDACIDVQHRKRGRPRLRDDRETKFDVARYGPASDPMRRPMPSMYGQGAPMGMGYDDNLRRTQSYRVLKSQPAEPIAPRYPERGSASDANVYPAPLSISTRAPEPAAILTLGLDLAKASSTFWDAVGRQPMEGLRLADLLVSGDREKVSALQRQMHDEQKRKDPTYLPPIFGRETEVRVMQALGFTSEELGRYAFDWQEYLTFLSPDGQQRQFPLRLGLAKQDSIYFVVLWLTTLPARHFQYLTPSPNPRDMTYSYQLLQQPYSQPTPVSATFDPRQSRLGDSGYGARQGAPPGAASQMIAGLSPGHPSSYASSPSRSEYTVAPPPYQLPRNELHTAGRPSQTPGYQLPPIRNPQPVTSQHQELSYLSRDDRSRVDIGGLLDRPGPPQNKQHQH</sequence>
<feature type="region of interest" description="Disordered" evidence="7">
    <location>
        <begin position="39"/>
        <end position="80"/>
    </location>
</feature>
<gene>
    <name evidence="9" type="ORF">B0H63DRAFT_519602</name>
</gene>
<name>A0AAE0NZQ1_9PEZI</name>
<dbReference type="InterPro" id="IPR001138">
    <property type="entry name" value="Zn2Cys6_DnaBD"/>
</dbReference>
<keyword evidence="5" id="KW-0804">Transcription</keyword>
<dbReference type="PROSITE" id="PS00463">
    <property type="entry name" value="ZN2_CY6_FUNGAL_1"/>
    <property type="match status" value="1"/>
</dbReference>
<feature type="compositionally biased region" description="Polar residues" evidence="7">
    <location>
        <begin position="70"/>
        <end position="80"/>
    </location>
</feature>
<feature type="compositionally biased region" description="Low complexity" evidence="7">
    <location>
        <begin position="534"/>
        <end position="548"/>
    </location>
</feature>
<reference evidence="9" key="2">
    <citation type="submission" date="2023-06" db="EMBL/GenBank/DDBJ databases">
        <authorList>
            <consortium name="Lawrence Berkeley National Laboratory"/>
            <person name="Haridas S."/>
            <person name="Hensen N."/>
            <person name="Bonometti L."/>
            <person name="Westerberg I."/>
            <person name="Brannstrom I.O."/>
            <person name="Guillou S."/>
            <person name="Cros-Aarteil S."/>
            <person name="Calhoun S."/>
            <person name="Kuo A."/>
            <person name="Mondo S."/>
            <person name="Pangilinan J."/>
            <person name="Riley R."/>
            <person name="LaButti K."/>
            <person name="Andreopoulos B."/>
            <person name="Lipzen A."/>
            <person name="Chen C."/>
            <person name="Yanf M."/>
            <person name="Daum C."/>
            <person name="Ng V."/>
            <person name="Clum A."/>
            <person name="Steindorff A."/>
            <person name="Ohm R."/>
            <person name="Martin F."/>
            <person name="Silar P."/>
            <person name="Natvig D."/>
            <person name="Lalanne C."/>
            <person name="Gautier V."/>
            <person name="Ament-velasquez S.L."/>
            <person name="Kruys A."/>
            <person name="Hutchinson M.I."/>
            <person name="Powell A.J."/>
            <person name="Barry K."/>
            <person name="Miller A.N."/>
            <person name="Grigoriev I.V."/>
            <person name="Debuchy R."/>
            <person name="Gladieux P."/>
            <person name="Thoren M.H."/>
            <person name="Johannesson H."/>
        </authorList>
    </citation>
    <scope>NUCLEOTIDE SEQUENCE</scope>
    <source>
        <strain evidence="9">CBS 232.78</strain>
    </source>
</reference>
<feature type="region of interest" description="Disordered" evidence="7">
    <location>
        <begin position="161"/>
        <end position="200"/>
    </location>
</feature>
<evidence type="ECO:0000256" key="2">
    <source>
        <dbReference type="ARBA" id="ARBA00022833"/>
    </source>
</evidence>
<dbReference type="GO" id="GO:0003677">
    <property type="term" value="F:DNA binding"/>
    <property type="evidence" value="ECO:0007669"/>
    <property type="project" value="UniProtKB-KW"/>
</dbReference>
<evidence type="ECO:0000256" key="3">
    <source>
        <dbReference type="ARBA" id="ARBA00023015"/>
    </source>
</evidence>
<keyword evidence="4" id="KW-0238">DNA-binding</keyword>
<feature type="compositionally biased region" description="Pro residues" evidence="7">
    <location>
        <begin position="48"/>
        <end position="60"/>
    </location>
</feature>
<dbReference type="Proteomes" id="UP001285441">
    <property type="component" value="Unassembled WGS sequence"/>
</dbReference>
<dbReference type="PROSITE" id="PS50048">
    <property type="entry name" value="ZN2_CY6_FUNGAL_2"/>
    <property type="match status" value="1"/>
</dbReference>
<comment type="caution">
    <text evidence="9">The sequence shown here is derived from an EMBL/GenBank/DDBJ whole genome shotgun (WGS) entry which is preliminary data.</text>
</comment>
<dbReference type="Pfam" id="PF00172">
    <property type="entry name" value="Zn_clus"/>
    <property type="match status" value="1"/>
</dbReference>
<dbReference type="SMART" id="SM00066">
    <property type="entry name" value="GAL4"/>
    <property type="match status" value="1"/>
</dbReference>
<keyword evidence="2" id="KW-0862">Zinc</keyword>
<reference evidence="9" key="1">
    <citation type="journal article" date="2023" name="Mol. Phylogenet. Evol.">
        <title>Genome-scale phylogeny and comparative genomics of the fungal order Sordariales.</title>
        <authorList>
            <person name="Hensen N."/>
            <person name="Bonometti L."/>
            <person name="Westerberg I."/>
            <person name="Brannstrom I.O."/>
            <person name="Guillou S."/>
            <person name="Cros-Aarteil S."/>
            <person name="Calhoun S."/>
            <person name="Haridas S."/>
            <person name="Kuo A."/>
            <person name="Mondo S."/>
            <person name="Pangilinan J."/>
            <person name="Riley R."/>
            <person name="LaButti K."/>
            <person name="Andreopoulos B."/>
            <person name="Lipzen A."/>
            <person name="Chen C."/>
            <person name="Yan M."/>
            <person name="Daum C."/>
            <person name="Ng V."/>
            <person name="Clum A."/>
            <person name="Steindorff A."/>
            <person name="Ohm R.A."/>
            <person name="Martin F."/>
            <person name="Silar P."/>
            <person name="Natvig D.O."/>
            <person name="Lalanne C."/>
            <person name="Gautier V."/>
            <person name="Ament-Velasquez S.L."/>
            <person name="Kruys A."/>
            <person name="Hutchinson M.I."/>
            <person name="Powell A.J."/>
            <person name="Barry K."/>
            <person name="Miller A.N."/>
            <person name="Grigoriev I.V."/>
            <person name="Debuchy R."/>
            <person name="Gladieux P."/>
            <person name="Hiltunen Thoren M."/>
            <person name="Johannesson H."/>
        </authorList>
    </citation>
    <scope>NUCLEOTIDE SEQUENCE</scope>
    <source>
        <strain evidence="9">CBS 232.78</strain>
    </source>
</reference>
<dbReference type="EMBL" id="JAULSW010000002">
    <property type="protein sequence ID" value="KAK3390375.1"/>
    <property type="molecule type" value="Genomic_DNA"/>
</dbReference>
<dbReference type="PANTHER" id="PTHR47659">
    <property type="entry name" value="ZN(II)2CYS6 TRANSCRIPTION FACTOR (EUROFUNG)-RELATED"/>
    <property type="match status" value="1"/>
</dbReference>
<dbReference type="AlphaFoldDB" id="A0AAE0NZQ1"/>
<organism evidence="9 10">
    <name type="scientific">Podospora didyma</name>
    <dbReference type="NCBI Taxonomy" id="330526"/>
    <lineage>
        <taxon>Eukaryota</taxon>
        <taxon>Fungi</taxon>
        <taxon>Dikarya</taxon>
        <taxon>Ascomycota</taxon>
        <taxon>Pezizomycotina</taxon>
        <taxon>Sordariomycetes</taxon>
        <taxon>Sordariomycetidae</taxon>
        <taxon>Sordariales</taxon>
        <taxon>Podosporaceae</taxon>
        <taxon>Podospora</taxon>
    </lineage>
</organism>
<keyword evidence="10" id="KW-1185">Reference proteome</keyword>
<dbReference type="InterPro" id="IPR036864">
    <property type="entry name" value="Zn2-C6_fun-type_DNA-bd_sf"/>
</dbReference>
<feature type="region of interest" description="Disordered" evidence="7">
    <location>
        <begin position="495"/>
        <end position="624"/>
    </location>
</feature>
<dbReference type="SUPFAM" id="SSF57701">
    <property type="entry name" value="Zn2/Cys6 DNA-binding domain"/>
    <property type="match status" value="1"/>
</dbReference>
<evidence type="ECO:0000256" key="1">
    <source>
        <dbReference type="ARBA" id="ARBA00022723"/>
    </source>
</evidence>
<accession>A0AAE0NZQ1</accession>
<evidence type="ECO:0000256" key="7">
    <source>
        <dbReference type="SAM" id="MobiDB-lite"/>
    </source>
</evidence>
<evidence type="ECO:0000313" key="10">
    <source>
        <dbReference type="Proteomes" id="UP001285441"/>
    </source>
</evidence>